<dbReference type="Proteomes" id="UP000315131">
    <property type="component" value="Unassembled WGS sequence"/>
</dbReference>
<reference evidence="2 3" key="1">
    <citation type="submission" date="2019-06" db="EMBL/GenBank/DDBJ databases">
        <title>Gramella sabulilitoris sp. nov., isolated from a marine sand.</title>
        <authorList>
            <person name="Yoon J.-H."/>
        </authorList>
    </citation>
    <scope>NUCLEOTIDE SEQUENCE [LARGE SCALE GENOMIC DNA]</scope>
    <source>
        <strain evidence="2 3">HSMS-1</strain>
    </source>
</reference>
<name>A0A550I0M3_9FLAO</name>
<dbReference type="RefSeq" id="WP_143411713.1">
    <property type="nucleotide sequence ID" value="NZ_VHSF01000003.1"/>
</dbReference>
<dbReference type="EMBL" id="VHSF01000003">
    <property type="protein sequence ID" value="TRO64521.1"/>
    <property type="molecule type" value="Genomic_DNA"/>
</dbReference>
<keyword evidence="3" id="KW-1185">Reference proteome</keyword>
<evidence type="ECO:0000256" key="1">
    <source>
        <dbReference type="SAM" id="Phobius"/>
    </source>
</evidence>
<accession>A0A550I0M3</accession>
<dbReference type="AlphaFoldDB" id="A0A550I0M3"/>
<evidence type="ECO:0000313" key="3">
    <source>
        <dbReference type="Proteomes" id="UP000315131"/>
    </source>
</evidence>
<sequence length="82" mass="9526">MKKTYITLFLILFVIFEGFSREVIDSETKTSVIRNGIGLGSVIAAVTSWERNKSVLLAIIHGFFSWLYVLYFLFTRKESERK</sequence>
<keyword evidence="1" id="KW-1133">Transmembrane helix</keyword>
<organism evidence="2 3">
    <name type="scientific">Christiangramia sabulilitoris</name>
    <dbReference type="NCBI Taxonomy" id="2583991"/>
    <lineage>
        <taxon>Bacteria</taxon>
        <taxon>Pseudomonadati</taxon>
        <taxon>Bacteroidota</taxon>
        <taxon>Flavobacteriia</taxon>
        <taxon>Flavobacteriales</taxon>
        <taxon>Flavobacteriaceae</taxon>
        <taxon>Christiangramia</taxon>
    </lineage>
</organism>
<keyword evidence="1" id="KW-0472">Membrane</keyword>
<protein>
    <submittedName>
        <fullName evidence="2">Uncharacterized protein</fullName>
    </submittedName>
</protein>
<gene>
    <name evidence="2" type="ORF">FGM01_13615</name>
</gene>
<feature type="transmembrane region" description="Helical" evidence="1">
    <location>
        <begin position="55"/>
        <end position="74"/>
    </location>
</feature>
<comment type="caution">
    <text evidence="2">The sequence shown here is derived from an EMBL/GenBank/DDBJ whole genome shotgun (WGS) entry which is preliminary data.</text>
</comment>
<evidence type="ECO:0000313" key="2">
    <source>
        <dbReference type="EMBL" id="TRO64521.1"/>
    </source>
</evidence>
<dbReference type="OrthoDB" id="287788at2"/>
<keyword evidence="1" id="KW-0812">Transmembrane</keyword>
<proteinExistence type="predicted"/>